<sequence>MTVATPPAAGASCSRQIRGGVQVPGDNRDMDAISRYLSGEDFDDDFRYQPRMSFAPLARGDLLEQWCAGRSVLHVGFADHQPLIAARVADGGWLHARLSRSARQCHGIDINRQAVEAARLLGFQHVHALDIHAAESEGFLRGLGVDLVMVPDVLEHLGDPAAFMARLAQVFPAADFVVSVPNGLALRNAVNMLGGVERVNTDHRAWFSPYTLSKVLADAGLRVEELRGCMVSPAGSLKGRLLRGLVRRRPLGADVLVARARVGMS</sequence>
<dbReference type="SUPFAM" id="SSF53335">
    <property type="entry name" value="S-adenosyl-L-methionine-dependent methyltransferases"/>
    <property type="match status" value="1"/>
</dbReference>
<gene>
    <name evidence="1" type="ORF">QRO08_18820</name>
</gene>
<accession>A0ABY9AM16</accession>
<reference evidence="1 2" key="1">
    <citation type="submission" date="2023-06" db="EMBL/GenBank/DDBJ databases">
        <authorList>
            <person name="Ham H."/>
            <person name="Park D.S."/>
        </authorList>
    </citation>
    <scope>NUCLEOTIDE SEQUENCE [LARGE SCALE GENOMIC DNA]</scope>
    <source>
        <strain evidence="1 2">KACC 17005</strain>
    </source>
</reference>
<dbReference type="EMBL" id="CP127363">
    <property type="protein sequence ID" value="WIY47864.1"/>
    <property type="molecule type" value="Genomic_DNA"/>
</dbReference>
<dbReference type="GO" id="GO:0008168">
    <property type="term" value="F:methyltransferase activity"/>
    <property type="evidence" value="ECO:0007669"/>
    <property type="project" value="UniProtKB-KW"/>
</dbReference>
<keyword evidence="2" id="KW-1185">Reference proteome</keyword>
<organism evidence="1 2">
    <name type="scientific">Paracidovorax citrulli</name>
    <name type="common">Acidovorax citrulli</name>
    <dbReference type="NCBI Taxonomy" id="80869"/>
    <lineage>
        <taxon>Bacteria</taxon>
        <taxon>Pseudomonadati</taxon>
        <taxon>Pseudomonadota</taxon>
        <taxon>Betaproteobacteria</taxon>
        <taxon>Burkholderiales</taxon>
        <taxon>Comamonadaceae</taxon>
        <taxon>Paracidovorax</taxon>
    </lineage>
</organism>
<protein>
    <submittedName>
        <fullName evidence="1">Methyltransferase domain-containing protein</fullName>
    </submittedName>
</protein>
<dbReference type="GO" id="GO:0032259">
    <property type="term" value="P:methylation"/>
    <property type="evidence" value="ECO:0007669"/>
    <property type="project" value="UniProtKB-KW"/>
</dbReference>
<dbReference type="Proteomes" id="UP001242732">
    <property type="component" value="Chromosome"/>
</dbReference>
<dbReference type="RefSeq" id="WP_232521641.1">
    <property type="nucleotide sequence ID" value="NZ_CP023687.1"/>
</dbReference>
<dbReference type="Gene3D" id="3.40.50.150">
    <property type="entry name" value="Vaccinia Virus protein VP39"/>
    <property type="match status" value="1"/>
</dbReference>
<proteinExistence type="predicted"/>
<name>A0ABY9AM16_PARCI</name>
<keyword evidence="1" id="KW-0808">Transferase</keyword>
<dbReference type="Pfam" id="PF13489">
    <property type="entry name" value="Methyltransf_23"/>
    <property type="match status" value="1"/>
</dbReference>
<evidence type="ECO:0000313" key="2">
    <source>
        <dbReference type="Proteomes" id="UP001242732"/>
    </source>
</evidence>
<evidence type="ECO:0000313" key="1">
    <source>
        <dbReference type="EMBL" id="WIY47864.1"/>
    </source>
</evidence>
<dbReference type="InterPro" id="IPR029063">
    <property type="entry name" value="SAM-dependent_MTases_sf"/>
</dbReference>
<keyword evidence="1" id="KW-0489">Methyltransferase</keyword>